<evidence type="ECO:0000313" key="10">
    <source>
        <dbReference type="Proteomes" id="UP001600941"/>
    </source>
</evidence>
<dbReference type="PANTHER" id="PTHR33362:SF2">
    <property type="entry name" value="TRAP TRANSPORTER LARGE PERMEASE PROTEIN"/>
    <property type="match status" value="1"/>
</dbReference>
<dbReference type="InterPro" id="IPR004681">
    <property type="entry name" value="TRAP_DctM"/>
</dbReference>
<feature type="transmembrane region" description="Helical" evidence="7">
    <location>
        <begin position="210"/>
        <end position="233"/>
    </location>
</feature>
<dbReference type="EMBL" id="BAABZQ010000001">
    <property type="protein sequence ID" value="GAA6501892.1"/>
    <property type="molecule type" value="Genomic_DNA"/>
</dbReference>
<evidence type="ECO:0000259" key="8">
    <source>
        <dbReference type="Pfam" id="PF06808"/>
    </source>
</evidence>
<dbReference type="PIRSF" id="PIRSF006066">
    <property type="entry name" value="HI0050"/>
    <property type="match status" value="1"/>
</dbReference>
<dbReference type="NCBIfam" id="TIGR00786">
    <property type="entry name" value="dctM"/>
    <property type="match status" value="1"/>
</dbReference>
<feature type="transmembrane region" description="Helical" evidence="7">
    <location>
        <begin position="79"/>
        <end position="98"/>
    </location>
</feature>
<dbReference type="InterPro" id="IPR010656">
    <property type="entry name" value="DctM"/>
</dbReference>
<dbReference type="Pfam" id="PF06808">
    <property type="entry name" value="DctM"/>
    <property type="match status" value="1"/>
</dbReference>
<dbReference type="Proteomes" id="UP001600941">
    <property type="component" value="Unassembled WGS sequence"/>
</dbReference>
<dbReference type="PANTHER" id="PTHR33362">
    <property type="entry name" value="SIALIC ACID TRAP TRANSPORTER PERMEASE PROTEIN SIAT-RELATED"/>
    <property type="match status" value="1"/>
</dbReference>
<protein>
    <recommendedName>
        <fullName evidence="8">TRAP C4-dicarboxylate transport system permease DctM subunit domain-containing protein</fullName>
    </recommendedName>
</protein>
<keyword evidence="5 7" id="KW-1133">Transmembrane helix</keyword>
<keyword evidence="3" id="KW-0997">Cell inner membrane</keyword>
<evidence type="ECO:0000256" key="7">
    <source>
        <dbReference type="SAM" id="Phobius"/>
    </source>
</evidence>
<evidence type="ECO:0000256" key="3">
    <source>
        <dbReference type="ARBA" id="ARBA00022519"/>
    </source>
</evidence>
<feature type="transmembrane region" description="Helical" evidence="7">
    <location>
        <begin position="45"/>
        <end position="67"/>
    </location>
</feature>
<evidence type="ECO:0000256" key="2">
    <source>
        <dbReference type="ARBA" id="ARBA00022475"/>
    </source>
</evidence>
<evidence type="ECO:0000256" key="1">
    <source>
        <dbReference type="ARBA" id="ARBA00004429"/>
    </source>
</evidence>
<evidence type="ECO:0000256" key="5">
    <source>
        <dbReference type="ARBA" id="ARBA00022989"/>
    </source>
</evidence>
<sequence length="425" mass="45027">MSIVMFGALILLIVMGVPIAVALTGAALAALFTTDVSALVVVQRYFTSMDSFSLMAIPFFMMAGLLMERGGISKRLINLANLLLGNMYGGLAIVLIIVSAFFGALTGSSAATVVAIGGIMIPSMIKQGYDERFTLATSASSGYLGCIIPPSIPMITYGVATGVSIGAMFMAGIVPGILLALGMCVYALYEGKKRNYKMHSGRASLKEIGVAFREAVWALFMPVIILGGIYGGIFTPTEASCVALFYGLIVGIFVYKELKISDLPGMIKQAMVNAAMVMFIIAGATAFGYLMTRGAIPTKIASAIINLTDNRIVFLLIVNVVLLIMGTFMETNAAIMITAPIFLPIVQALGIDLVHFGMIMIVNLAIGQITPPLGVNLFVAAGIHGGSIEKVVNKHLIWYLLISILILLLITYIPGISLTLPGFLK</sequence>
<comment type="subcellular location">
    <subcellularLocation>
        <location evidence="1">Cell inner membrane</location>
        <topology evidence="1">Multi-pass membrane protein</topology>
    </subcellularLocation>
</comment>
<gene>
    <name evidence="9" type="ORF">K340107D12_47080</name>
</gene>
<feature type="transmembrane region" description="Helical" evidence="7">
    <location>
        <begin position="270"/>
        <end position="292"/>
    </location>
</feature>
<feature type="transmembrane region" description="Helical" evidence="7">
    <location>
        <begin position="164"/>
        <end position="189"/>
    </location>
</feature>
<keyword evidence="10" id="KW-1185">Reference proteome</keyword>
<dbReference type="RefSeq" id="WP_227209786.1">
    <property type="nucleotide sequence ID" value="NZ_BAABZQ010000001.1"/>
</dbReference>
<feature type="transmembrane region" description="Helical" evidence="7">
    <location>
        <begin position="341"/>
        <end position="366"/>
    </location>
</feature>
<feature type="transmembrane region" description="Helical" evidence="7">
    <location>
        <begin position="133"/>
        <end position="152"/>
    </location>
</feature>
<feature type="transmembrane region" description="Helical" evidence="7">
    <location>
        <begin position="104"/>
        <end position="121"/>
    </location>
</feature>
<evidence type="ECO:0000313" key="9">
    <source>
        <dbReference type="EMBL" id="GAA6501892.1"/>
    </source>
</evidence>
<accession>A0ABQ0BZU5</accession>
<organism evidence="9 10">
    <name type="scientific">Blautia parvula</name>
    <dbReference type="NCBI Taxonomy" id="2877527"/>
    <lineage>
        <taxon>Bacteria</taxon>
        <taxon>Bacillati</taxon>
        <taxon>Bacillota</taxon>
        <taxon>Clostridia</taxon>
        <taxon>Lachnospirales</taxon>
        <taxon>Lachnospiraceae</taxon>
        <taxon>Blautia</taxon>
    </lineage>
</organism>
<reference evidence="9 10" key="1">
    <citation type="submission" date="2024-04" db="EMBL/GenBank/DDBJ databases">
        <title>Defined microbial consortia suppress multidrug-resistant proinflammatory Enterobacteriaceae via ecological control.</title>
        <authorList>
            <person name="Furuichi M."/>
            <person name="Kawaguchi T."/>
            <person name="Pust M."/>
            <person name="Yasuma K."/>
            <person name="Plichta D."/>
            <person name="Hasegawa N."/>
            <person name="Ohya T."/>
            <person name="Bhattarai S."/>
            <person name="Sasajima S."/>
            <person name="Aoto Y."/>
            <person name="Tuganbaev T."/>
            <person name="Yaginuma M."/>
            <person name="Ueda M."/>
            <person name="Okahashi N."/>
            <person name="Amafuji K."/>
            <person name="Kiridooshi Y."/>
            <person name="Sugita K."/>
            <person name="Strazar M."/>
            <person name="Skelly A."/>
            <person name="Suda W."/>
            <person name="Hattori M."/>
            <person name="Nakamoto N."/>
            <person name="Caballero S."/>
            <person name="Norman J."/>
            <person name="Olle B."/>
            <person name="Tanoue T."/>
            <person name="Arita M."/>
            <person name="Bucci V."/>
            <person name="Atarashi K."/>
            <person name="Xavier R."/>
            <person name="Honda K."/>
        </authorList>
    </citation>
    <scope>NUCLEOTIDE SEQUENCE [LARGE SCALE GENOMIC DNA]</scope>
    <source>
        <strain evidence="10">k34-0107-D12</strain>
    </source>
</reference>
<evidence type="ECO:0000256" key="6">
    <source>
        <dbReference type="ARBA" id="ARBA00023136"/>
    </source>
</evidence>
<comment type="caution">
    <text evidence="9">The sequence shown here is derived from an EMBL/GenBank/DDBJ whole genome shotgun (WGS) entry which is preliminary data.</text>
</comment>
<feature type="transmembrane region" description="Helical" evidence="7">
    <location>
        <begin position="396"/>
        <end position="420"/>
    </location>
</feature>
<keyword evidence="6 7" id="KW-0472">Membrane</keyword>
<name>A0ABQ0BZU5_9FIRM</name>
<proteinExistence type="predicted"/>
<keyword evidence="4 7" id="KW-0812">Transmembrane</keyword>
<keyword evidence="2" id="KW-1003">Cell membrane</keyword>
<feature type="transmembrane region" description="Helical" evidence="7">
    <location>
        <begin position="312"/>
        <end position="329"/>
    </location>
</feature>
<feature type="domain" description="TRAP C4-dicarboxylate transport system permease DctM subunit" evidence="8">
    <location>
        <begin position="6"/>
        <end position="416"/>
    </location>
</feature>
<evidence type="ECO:0000256" key="4">
    <source>
        <dbReference type="ARBA" id="ARBA00022692"/>
    </source>
</evidence>